<dbReference type="AlphaFoldDB" id="A6DKG1"/>
<proteinExistence type="predicted"/>
<evidence type="ECO:0000256" key="1">
    <source>
        <dbReference type="SAM" id="Phobius"/>
    </source>
</evidence>
<keyword evidence="3" id="KW-1185">Reference proteome</keyword>
<evidence type="ECO:0000313" key="3">
    <source>
        <dbReference type="Proteomes" id="UP000004947"/>
    </source>
</evidence>
<dbReference type="Proteomes" id="UP000004947">
    <property type="component" value="Unassembled WGS sequence"/>
</dbReference>
<dbReference type="EMBL" id="ABCK01000007">
    <property type="protein sequence ID" value="EDM27859.1"/>
    <property type="molecule type" value="Genomic_DNA"/>
</dbReference>
<sequence>MKEKYHKDLIYEYDSVDEQVLDELIKEEANAEQWQDLQEMENLLKTCAPELSEDFAAGIMDQIEVSEKPKSNKAFYVLASLILLQAIFLIFHVEIMSFDWDISAVTERFDSVSLPSLLSDEHSAWGYIFSESLSYGFEILIIFICMAALAYKTLSEEKHV</sequence>
<gene>
    <name evidence="2" type="ORF">LNTAR_00620</name>
</gene>
<comment type="caution">
    <text evidence="2">The sequence shown here is derived from an EMBL/GenBank/DDBJ whole genome shotgun (WGS) entry which is preliminary data.</text>
</comment>
<name>A6DKG1_9BACT</name>
<dbReference type="STRING" id="313628.LNTAR_00620"/>
<feature type="transmembrane region" description="Helical" evidence="1">
    <location>
        <begin position="133"/>
        <end position="151"/>
    </location>
</feature>
<organism evidence="2 3">
    <name type="scientific">Lentisphaera araneosa HTCC2155</name>
    <dbReference type="NCBI Taxonomy" id="313628"/>
    <lineage>
        <taxon>Bacteria</taxon>
        <taxon>Pseudomonadati</taxon>
        <taxon>Lentisphaerota</taxon>
        <taxon>Lentisphaeria</taxon>
        <taxon>Lentisphaerales</taxon>
        <taxon>Lentisphaeraceae</taxon>
        <taxon>Lentisphaera</taxon>
    </lineage>
</organism>
<feature type="transmembrane region" description="Helical" evidence="1">
    <location>
        <begin position="74"/>
        <end position="93"/>
    </location>
</feature>
<evidence type="ECO:0000313" key="2">
    <source>
        <dbReference type="EMBL" id="EDM27859.1"/>
    </source>
</evidence>
<dbReference type="RefSeq" id="WP_007278373.1">
    <property type="nucleotide sequence ID" value="NZ_ABCK01000007.1"/>
</dbReference>
<reference evidence="2 3" key="1">
    <citation type="journal article" date="2010" name="J. Bacteriol.">
        <title>Genome sequence of Lentisphaera araneosa HTCC2155T, the type species of the order Lentisphaerales in the phylum Lentisphaerae.</title>
        <authorList>
            <person name="Thrash J.C."/>
            <person name="Cho J.C."/>
            <person name="Vergin K.L."/>
            <person name="Morris R.M."/>
            <person name="Giovannoni S.J."/>
        </authorList>
    </citation>
    <scope>NUCLEOTIDE SEQUENCE [LARGE SCALE GENOMIC DNA]</scope>
    <source>
        <strain evidence="2 3">HTCC2155</strain>
    </source>
</reference>
<accession>A6DKG1</accession>
<keyword evidence="1" id="KW-1133">Transmembrane helix</keyword>
<keyword evidence="1" id="KW-0812">Transmembrane</keyword>
<keyword evidence="1" id="KW-0472">Membrane</keyword>
<protein>
    <submittedName>
        <fullName evidence="2">Uncharacterized protein</fullName>
    </submittedName>
</protein>